<dbReference type="PROSITE" id="PS01186">
    <property type="entry name" value="EGF_2"/>
    <property type="match status" value="3"/>
</dbReference>
<evidence type="ECO:0000259" key="4">
    <source>
        <dbReference type="PROSITE" id="PS50026"/>
    </source>
</evidence>
<dbReference type="SUPFAM" id="SSF57196">
    <property type="entry name" value="EGF/Laminin"/>
    <property type="match status" value="1"/>
</dbReference>
<dbReference type="InterPro" id="IPR003598">
    <property type="entry name" value="Ig_sub2"/>
</dbReference>
<dbReference type="Pfam" id="PF13927">
    <property type="entry name" value="Ig_3"/>
    <property type="match status" value="1"/>
</dbReference>
<organism evidence="6 7">
    <name type="scientific">Batillaria attramentaria</name>
    <dbReference type="NCBI Taxonomy" id="370345"/>
    <lineage>
        <taxon>Eukaryota</taxon>
        <taxon>Metazoa</taxon>
        <taxon>Spiralia</taxon>
        <taxon>Lophotrochozoa</taxon>
        <taxon>Mollusca</taxon>
        <taxon>Gastropoda</taxon>
        <taxon>Caenogastropoda</taxon>
        <taxon>Sorbeoconcha</taxon>
        <taxon>Cerithioidea</taxon>
        <taxon>Batillariidae</taxon>
        <taxon>Batillaria</taxon>
    </lineage>
</organism>
<keyword evidence="3" id="KW-0245">EGF-like domain</keyword>
<dbReference type="PROSITE" id="PS00022">
    <property type="entry name" value="EGF_1"/>
    <property type="match status" value="2"/>
</dbReference>
<dbReference type="InterPro" id="IPR036179">
    <property type="entry name" value="Ig-like_dom_sf"/>
</dbReference>
<keyword evidence="2" id="KW-0393">Immunoglobulin domain</keyword>
<evidence type="ECO:0000256" key="3">
    <source>
        <dbReference type="PROSITE-ProRule" id="PRU00076"/>
    </source>
</evidence>
<feature type="disulfide bond" evidence="3">
    <location>
        <begin position="472"/>
        <end position="481"/>
    </location>
</feature>
<accession>A0ABD0K821</accession>
<dbReference type="SMART" id="SM00181">
    <property type="entry name" value="EGF"/>
    <property type="match status" value="3"/>
</dbReference>
<sequence length="498" mass="54622">MLDFVVQPDSVIRSSSGCADATREALIGMENVAGCGGNWTGHVTNASTLCAPGWRVCSWYDHTLLGNITWDLATSFPGCYAFNAAQDGGRCRECRDDMEQDDLAGVGQGCAHQHRGQKSCISGGRIDSSCCVDSHFHRACSYQPQLMTGALCCRMPVKPPVIVVKPPERMHVYTGLIFLLPCQASAMPPPRVTWYRNGQQMATDNPRTSVLSSGDLLVTLARKSDTGLYTCEVINEEGFDMASSHVTVAEYTSGCADGTTEGLHLYRDLHACGGRWEGHVRQGKSLCKRGWRVCNPKDSQALHQLTWLDVFDLSGCYAYNGVNRRGQCRKCKNGRMSGVGRDCLWMRHTQSSCLSRGRVEVVHPRNSTDCSFVEGVTTGVLCCRGKVVCVPGCENGGTCISHNRCQCPEGYKGARCQNAICEPGCGMKGECVKPNKCKCHSGYGGKLCRQKLNRCRQPCLNGGRCQHGKCRCLYGYWGKACQHVLQHVLLSRLNRTDR</sequence>
<dbReference type="InterPro" id="IPR000742">
    <property type="entry name" value="EGF"/>
</dbReference>
<evidence type="ECO:0000256" key="2">
    <source>
        <dbReference type="ARBA" id="ARBA00023319"/>
    </source>
</evidence>
<dbReference type="PROSITE" id="PS50835">
    <property type="entry name" value="IG_LIKE"/>
    <property type="match status" value="1"/>
</dbReference>
<feature type="domain" description="EGF-like" evidence="4">
    <location>
        <begin position="451"/>
        <end position="482"/>
    </location>
</feature>
<dbReference type="PANTHER" id="PTHR10075:SF14">
    <property type="entry name" value="CELL ADHESION MOLECULE DSCAM2-RELATED"/>
    <property type="match status" value="1"/>
</dbReference>
<dbReference type="AlphaFoldDB" id="A0ABD0K821"/>
<proteinExistence type="predicted"/>
<feature type="domain" description="EGF-like" evidence="4">
    <location>
        <begin position="385"/>
        <end position="417"/>
    </location>
</feature>
<keyword evidence="7" id="KW-1185">Reference proteome</keyword>
<keyword evidence="1 3" id="KW-1015">Disulfide bond</keyword>
<comment type="caution">
    <text evidence="3">Lacks conserved residue(s) required for the propagation of feature annotation.</text>
</comment>
<protein>
    <submittedName>
        <fullName evidence="6">Uncharacterized protein</fullName>
    </submittedName>
</protein>
<dbReference type="InterPro" id="IPR013783">
    <property type="entry name" value="Ig-like_fold"/>
</dbReference>
<evidence type="ECO:0000313" key="7">
    <source>
        <dbReference type="Proteomes" id="UP001519460"/>
    </source>
</evidence>
<dbReference type="Proteomes" id="UP001519460">
    <property type="component" value="Unassembled WGS sequence"/>
</dbReference>
<dbReference type="SUPFAM" id="SSF48726">
    <property type="entry name" value="Immunoglobulin"/>
    <property type="match status" value="1"/>
</dbReference>
<evidence type="ECO:0000259" key="5">
    <source>
        <dbReference type="PROSITE" id="PS50835"/>
    </source>
</evidence>
<dbReference type="FunFam" id="2.60.40.10:FF:000032">
    <property type="entry name" value="palladin isoform X1"/>
    <property type="match status" value="1"/>
</dbReference>
<dbReference type="EMBL" id="JACVVK020000230">
    <property type="protein sequence ID" value="KAK7483221.1"/>
    <property type="molecule type" value="Genomic_DNA"/>
</dbReference>
<feature type="disulfide bond" evidence="3">
    <location>
        <begin position="455"/>
        <end position="465"/>
    </location>
</feature>
<feature type="disulfide bond" evidence="3">
    <location>
        <begin position="389"/>
        <end position="399"/>
    </location>
</feature>
<feature type="disulfide bond" evidence="3">
    <location>
        <begin position="407"/>
        <end position="416"/>
    </location>
</feature>
<gene>
    <name evidence="6" type="ORF">BaRGS_00025514</name>
</gene>
<comment type="caution">
    <text evidence="6">The sequence shown here is derived from an EMBL/GenBank/DDBJ whole genome shotgun (WGS) entry which is preliminary data.</text>
</comment>
<name>A0ABD0K821_9CAEN</name>
<dbReference type="InterPro" id="IPR003599">
    <property type="entry name" value="Ig_sub"/>
</dbReference>
<evidence type="ECO:0000313" key="6">
    <source>
        <dbReference type="EMBL" id="KAK7483221.1"/>
    </source>
</evidence>
<evidence type="ECO:0000256" key="1">
    <source>
        <dbReference type="ARBA" id="ARBA00023157"/>
    </source>
</evidence>
<dbReference type="SMART" id="SM00409">
    <property type="entry name" value="IG"/>
    <property type="match status" value="1"/>
</dbReference>
<dbReference type="Gene3D" id="2.60.40.10">
    <property type="entry name" value="Immunoglobulins"/>
    <property type="match status" value="1"/>
</dbReference>
<dbReference type="PANTHER" id="PTHR10075">
    <property type="entry name" value="BASIGIN RELATED"/>
    <property type="match status" value="1"/>
</dbReference>
<dbReference type="Gene3D" id="2.10.25.10">
    <property type="entry name" value="Laminin"/>
    <property type="match status" value="2"/>
</dbReference>
<dbReference type="PROSITE" id="PS50026">
    <property type="entry name" value="EGF_3"/>
    <property type="match status" value="2"/>
</dbReference>
<dbReference type="InterPro" id="IPR007110">
    <property type="entry name" value="Ig-like_dom"/>
</dbReference>
<reference evidence="6 7" key="1">
    <citation type="journal article" date="2023" name="Sci. Data">
        <title>Genome assembly of the Korean intertidal mud-creeper Batillaria attramentaria.</title>
        <authorList>
            <person name="Patra A.K."/>
            <person name="Ho P.T."/>
            <person name="Jun S."/>
            <person name="Lee S.J."/>
            <person name="Kim Y."/>
            <person name="Won Y.J."/>
        </authorList>
    </citation>
    <scope>NUCLEOTIDE SEQUENCE [LARGE SCALE GENOMIC DNA]</scope>
    <source>
        <strain evidence="6">Wonlab-2016</strain>
    </source>
</reference>
<dbReference type="SMART" id="SM00408">
    <property type="entry name" value="IGc2"/>
    <property type="match status" value="1"/>
</dbReference>
<feature type="domain" description="Ig-like" evidence="5">
    <location>
        <begin position="160"/>
        <end position="247"/>
    </location>
</feature>